<evidence type="ECO:0000313" key="2">
    <source>
        <dbReference type="Proteomes" id="UP001249851"/>
    </source>
</evidence>
<gene>
    <name evidence="1" type="ORF">P5673_024230</name>
</gene>
<name>A0AAD9Q3T1_ACRCE</name>
<dbReference type="EMBL" id="JARQWQ010000071">
    <property type="protein sequence ID" value="KAK2554232.1"/>
    <property type="molecule type" value="Genomic_DNA"/>
</dbReference>
<proteinExistence type="predicted"/>
<dbReference type="AlphaFoldDB" id="A0AAD9Q3T1"/>
<sequence length="122" mass="14029">MSEIAKLKIKLFMGIVKDLLRYMATHRTALDVKQIMSKMEKKVNSVISTPLLMVIPKDSRIRSNTVHHRLPRTVMLKESGLEGRIFGEVIKKECKIHSNEKRLDAKFANGVDALTEGFRFKF</sequence>
<comment type="caution">
    <text evidence="1">The sequence shown here is derived from an EMBL/GenBank/DDBJ whole genome shotgun (WGS) entry which is preliminary data.</text>
</comment>
<keyword evidence="2" id="KW-1185">Reference proteome</keyword>
<protein>
    <submittedName>
        <fullName evidence="1">Uncharacterized protein</fullName>
    </submittedName>
</protein>
<organism evidence="1 2">
    <name type="scientific">Acropora cervicornis</name>
    <name type="common">Staghorn coral</name>
    <dbReference type="NCBI Taxonomy" id="6130"/>
    <lineage>
        <taxon>Eukaryota</taxon>
        <taxon>Metazoa</taxon>
        <taxon>Cnidaria</taxon>
        <taxon>Anthozoa</taxon>
        <taxon>Hexacorallia</taxon>
        <taxon>Scleractinia</taxon>
        <taxon>Astrocoeniina</taxon>
        <taxon>Acroporidae</taxon>
        <taxon>Acropora</taxon>
    </lineage>
</organism>
<reference evidence="1" key="1">
    <citation type="journal article" date="2023" name="G3 (Bethesda)">
        <title>Whole genome assembly and annotation of the endangered Caribbean coral Acropora cervicornis.</title>
        <authorList>
            <person name="Selwyn J.D."/>
            <person name="Vollmer S.V."/>
        </authorList>
    </citation>
    <scope>NUCLEOTIDE SEQUENCE</scope>
    <source>
        <strain evidence="1">K2</strain>
    </source>
</reference>
<accession>A0AAD9Q3T1</accession>
<dbReference type="Proteomes" id="UP001249851">
    <property type="component" value="Unassembled WGS sequence"/>
</dbReference>
<evidence type="ECO:0000313" key="1">
    <source>
        <dbReference type="EMBL" id="KAK2554232.1"/>
    </source>
</evidence>
<reference evidence="1" key="2">
    <citation type="journal article" date="2023" name="Science">
        <title>Genomic signatures of disease resistance in endangered staghorn corals.</title>
        <authorList>
            <person name="Vollmer S.V."/>
            <person name="Selwyn J.D."/>
            <person name="Despard B.A."/>
            <person name="Roesel C.L."/>
        </authorList>
    </citation>
    <scope>NUCLEOTIDE SEQUENCE</scope>
    <source>
        <strain evidence="1">K2</strain>
    </source>
</reference>